<reference evidence="1" key="1">
    <citation type="submission" date="2020-03" db="EMBL/GenBank/DDBJ databases">
        <title>The deep terrestrial virosphere.</title>
        <authorList>
            <person name="Holmfeldt K."/>
            <person name="Nilsson E."/>
            <person name="Simone D."/>
            <person name="Lopez-Fernandez M."/>
            <person name="Wu X."/>
            <person name="de Brujin I."/>
            <person name="Lundin D."/>
            <person name="Andersson A."/>
            <person name="Bertilsson S."/>
            <person name="Dopson M."/>
        </authorList>
    </citation>
    <scope>NUCLEOTIDE SEQUENCE</scope>
    <source>
        <strain evidence="1">TM448A06701</strain>
        <strain evidence="2">TM448B04599</strain>
    </source>
</reference>
<dbReference type="EMBL" id="MT144565">
    <property type="protein sequence ID" value="QJA55082.1"/>
    <property type="molecule type" value="Genomic_DNA"/>
</dbReference>
<organism evidence="1">
    <name type="scientific">viral metagenome</name>
    <dbReference type="NCBI Taxonomy" id="1070528"/>
    <lineage>
        <taxon>unclassified sequences</taxon>
        <taxon>metagenomes</taxon>
        <taxon>organismal metagenomes</taxon>
    </lineage>
</organism>
<gene>
    <name evidence="1" type="ORF">TM448A06701_0010</name>
    <name evidence="2" type="ORF">TM448B04599_0012</name>
</gene>
<accession>A0A6H2A5T3</accession>
<dbReference type="EMBL" id="MT145094">
    <property type="protein sequence ID" value="QJI03515.1"/>
    <property type="molecule type" value="Genomic_DNA"/>
</dbReference>
<proteinExistence type="predicted"/>
<name>A0A6H2A5T3_9ZZZZ</name>
<evidence type="ECO:0000313" key="1">
    <source>
        <dbReference type="EMBL" id="QJA55082.1"/>
    </source>
</evidence>
<evidence type="ECO:0000313" key="2">
    <source>
        <dbReference type="EMBL" id="QJI03515.1"/>
    </source>
</evidence>
<sequence length="127" mass="14413">MGLPADDIVDRLRKHRMDRRRTGEVFEFEGASIRLLCELAIAADRSRSVAIRDGEGVLEHFERVADMFHLETGYMRPGKDVPPGMYHAGLNDERNEAWEKWMTTLRTDLFAAVDALRAAGLLPEEGE</sequence>
<protein>
    <submittedName>
        <fullName evidence="1">Uncharacterized protein</fullName>
    </submittedName>
</protein>
<dbReference type="AlphaFoldDB" id="A0A6H2A5T3"/>